<dbReference type="InterPro" id="IPR000160">
    <property type="entry name" value="GGDEF_dom"/>
</dbReference>
<dbReference type="GO" id="GO:0006355">
    <property type="term" value="P:regulation of DNA-templated transcription"/>
    <property type="evidence" value="ECO:0007669"/>
    <property type="project" value="InterPro"/>
</dbReference>
<dbReference type="InterPro" id="IPR035965">
    <property type="entry name" value="PAS-like_dom_sf"/>
</dbReference>
<feature type="domain" description="GGDEF" evidence="3">
    <location>
        <begin position="176"/>
        <end position="313"/>
    </location>
</feature>
<dbReference type="SMART" id="SM00091">
    <property type="entry name" value="PAS"/>
    <property type="match status" value="1"/>
</dbReference>
<dbReference type="PROSITE" id="PS50112">
    <property type="entry name" value="PAS"/>
    <property type="match status" value="1"/>
</dbReference>
<dbReference type="CDD" id="cd01949">
    <property type="entry name" value="GGDEF"/>
    <property type="match status" value="1"/>
</dbReference>
<dbReference type="SUPFAM" id="SSF55785">
    <property type="entry name" value="PYP-like sensor domain (PAS domain)"/>
    <property type="match status" value="1"/>
</dbReference>
<dbReference type="PANTHER" id="PTHR44757:SF2">
    <property type="entry name" value="BIOFILM ARCHITECTURE MAINTENANCE PROTEIN MBAA"/>
    <property type="match status" value="1"/>
</dbReference>
<dbReference type="Pfam" id="PF00989">
    <property type="entry name" value="PAS"/>
    <property type="match status" value="1"/>
</dbReference>
<dbReference type="Gene3D" id="3.30.450.20">
    <property type="entry name" value="PAS domain"/>
    <property type="match status" value="1"/>
</dbReference>
<dbReference type="InterPro" id="IPR029787">
    <property type="entry name" value="Nucleotide_cyclase"/>
</dbReference>
<dbReference type="InterPro" id="IPR035919">
    <property type="entry name" value="EAL_sf"/>
</dbReference>
<organism evidence="4 5">
    <name type="scientific">Pseudomonas wadenswilerensis</name>
    <dbReference type="NCBI Taxonomy" id="1785161"/>
    <lineage>
        <taxon>Bacteria</taxon>
        <taxon>Pseudomonadati</taxon>
        <taxon>Pseudomonadota</taxon>
        <taxon>Gammaproteobacteria</taxon>
        <taxon>Pseudomonadales</taxon>
        <taxon>Pseudomonadaceae</taxon>
        <taxon>Pseudomonas</taxon>
    </lineage>
</organism>
<evidence type="ECO:0000259" key="1">
    <source>
        <dbReference type="PROSITE" id="PS50112"/>
    </source>
</evidence>
<dbReference type="InterPro" id="IPR013767">
    <property type="entry name" value="PAS_fold"/>
</dbReference>
<dbReference type="EMBL" id="UIDD01000006">
    <property type="protein sequence ID" value="SUQ62513.1"/>
    <property type="molecule type" value="Genomic_DNA"/>
</dbReference>
<dbReference type="Proteomes" id="UP000255177">
    <property type="component" value="Unassembled WGS sequence"/>
</dbReference>
<dbReference type="Pfam" id="PF00563">
    <property type="entry name" value="EAL"/>
    <property type="match status" value="1"/>
</dbReference>
<evidence type="ECO:0000313" key="4">
    <source>
        <dbReference type="EMBL" id="SUQ62513.1"/>
    </source>
</evidence>
<dbReference type="Gene3D" id="3.30.70.270">
    <property type="match status" value="1"/>
</dbReference>
<dbReference type="PANTHER" id="PTHR44757">
    <property type="entry name" value="DIGUANYLATE CYCLASE DGCP"/>
    <property type="match status" value="1"/>
</dbReference>
<dbReference type="RefSeq" id="WP_115086141.1">
    <property type="nucleotide sequence ID" value="NZ_CBCSFG010000029.1"/>
</dbReference>
<accession>A0A380SXM7</accession>
<feature type="domain" description="EAL" evidence="2">
    <location>
        <begin position="322"/>
        <end position="577"/>
    </location>
</feature>
<dbReference type="SMART" id="SM00052">
    <property type="entry name" value="EAL"/>
    <property type="match status" value="1"/>
</dbReference>
<reference evidence="5" key="1">
    <citation type="submission" date="2018-07" db="EMBL/GenBank/DDBJ databases">
        <authorList>
            <person name="Blom J."/>
        </authorList>
    </citation>
    <scope>NUCLEOTIDE SEQUENCE [LARGE SCALE GENOMIC DNA]</scope>
    <source>
        <strain evidence="5">CCOS 864</strain>
    </source>
</reference>
<dbReference type="CDD" id="cd01948">
    <property type="entry name" value="EAL"/>
    <property type="match status" value="1"/>
</dbReference>
<dbReference type="NCBIfam" id="TIGR00229">
    <property type="entry name" value="sensory_box"/>
    <property type="match status" value="1"/>
</dbReference>
<dbReference type="CDD" id="cd00130">
    <property type="entry name" value="PAS"/>
    <property type="match status" value="1"/>
</dbReference>
<sequence length="585" mass="64627">MTREDFDKLAANAERELTSIPYAIFEAAADAIVITDEWGRVQAINAAAQKLFGYSFAELAGANIARLMPRAYAERHDQCLASYRAGAGRKLNGLVRELLGKRKDGSLFDLHVSVGELLLGGRQLLIGVCYDISEQLQMHRRINHLASHDTLTHCMNRSALHERLQQEIALAVAHVQQLVLVFIDLDGLKNINDNHGHYVGDRVLVGVAERFRQCLAGMGLLARVGGDEFVVVVRQPFAEQGGMSLATRLFDCLQAPLRIDGMALTVRASLGVSTCANCPEGETPAPDQLIIDADFAMYQAKKAGGSRIACFNPAMRITQHREQQRLERLRQAIETQQLELHYQPQFGLADPQRITGLEALLRWNDGANGPVSPEVFIPLAEQNGLMSALNAWVVTRACADNRALIEAGLLDVPVAVNMSGYSFMQCDFVAKLTAILERSGLPANRLEIEVTETAALKDIEQARQNVLLLQGMGVRVSIDDFGTGYSSPSTLRALPFEKLKIDRVFISEVQGNPIDQAIVKGYLMLAESLRIQVVAEGVETREQLDYLKAQGCSFGQGFWFCRPLPMDRLLQFVMGRERAGCRLVR</sequence>
<proteinExistence type="predicted"/>
<dbReference type="SUPFAM" id="SSF141868">
    <property type="entry name" value="EAL domain-like"/>
    <property type="match status" value="1"/>
</dbReference>
<dbReference type="SUPFAM" id="SSF55073">
    <property type="entry name" value="Nucleotide cyclase"/>
    <property type="match status" value="1"/>
</dbReference>
<evidence type="ECO:0000259" key="3">
    <source>
        <dbReference type="PROSITE" id="PS50887"/>
    </source>
</evidence>
<dbReference type="SMART" id="SM00086">
    <property type="entry name" value="PAC"/>
    <property type="match status" value="1"/>
</dbReference>
<name>A0A380SXM7_9PSED</name>
<gene>
    <name evidence="4" type="ORF">CCOS864_01958</name>
</gene>
<keyword evidence="5" id="KW-1185">Reference proteome</keyword>
<dbReference type="PROSITE" id="PS50883">
    <property type="entry name" value="EAL"/>
    <property type="match status" value="1"/>
</dbReference>
<evidence type="ECO:0000313" key="5">
    <source>
        <dbReference type="Proteomes" id="UP000255177"/>
    </source>
</evidence>
<evidence type="ECO:0000259" key="2">
    <source>
        <dbReference type="PROSITE" id="PS50883"/>
    </source>
</evidence>
<dbReference type="Pfam" id="PF00990">
    <property type="entry name" value="GGDEF"/>
    <property type="match status" value="1"/>
</dbReference>
<dbReference type="InterPro" id="IPR043128">
    <property type="entry name" value="Rev_trsase/Diguanyl_cyclase"/>
</dbReference>
<feature type="domain" description="PAS" evidence="1">
    <location>
        <begin position="24"/>
        <end position="61"/>
    </location>
</feature>
<dbReference type="InterPro" id="IPR052155">
    <property type="entry name" value="Biofilm_reg_signaling"/>
</dbReference>
<protein>
    <submittedName>
        <fullName evidence="4">Putative signaling protein</fullName>
    </submittedName>
</protein>
<dbReference type="InterPro" id="IPR001633">
    <property type="entry name" value="EAL_dom"/>
</dbReference>
<dbReference type="SMART" id="SM00267">
    <property type="entry name" value="GGDEF"/>
    <property type="match status" value="1"/>
</dbReference>
<dbReference type="InterPro" id="IPR000014">
    <property type="entry name" value="PAS"/>
</dbReference>
<dbReference type="AlphaFoldDB" id="A0A380SXM7"/>
<dbReference type="PROSITE" id="PS50887">
    <property type="entry name" value="GGDEF"/>
    <property type="match status" value="1"/>
</dbReference>
<dbReference type="Gene3D" id="3.20.20.450">
    <property type="entry name" value="EAL domain"/>
    <property type="match status" value="1"/>
</dbReference>
<dbReference type="NCBIfam" id="TIGR00254">
    <property type="entry name" value="GGDEF"/>
    <property type="match status" value="1"/>
</dbReference>
<dbReference type="InterPro" id="IPR001610">
    <property type="entry name" value="PAC"/>
</dbReference>